<proteinExistence type="predicted"/>
<accession>A0AAV2HM91</accession>
<name>A0AAV2HM91_LYMST</name>
<evidence type="ECO:0000313" key="1">
    <source>
        <dbReference type="EMBL" id="CAL1534503.1"/>
    </source>
</evidence>
<protein>
    <submittedName>
        <fullName evidence="1">Uncharacterized protein</fullName>
    </submittedName>
</protein>
<gene>
    <name evidence="1" type="ORF">GSLYS_00008463001</name>
</gene>
<comment type="caution">
    <text evidence="1">The sequence shown here is derived from an EMBL/GenBank/DDBJ whole genome shotgun (WGS) entry which is preliminary data.</text>
</comment>
<dbReference type="AlphaFoldDB" id="A0AAV2HM91"/>
<dbReference type="EMBL" id="CAXITT010000174">
    <property type="protein sequence ID" value="CAL1534503.1"/>
    <property type="molecule type" value="Genomic_DNA"/>
</dbReference>
<keyword evidence="2" id="KW-1185">Reference proteome</keyword>
<reference evidence="1 2" key="1">
    <citation type="submission" date="2024-04" db="EMBL/GenBank/DDBJ databases">
        <authorList>
            <consortium name="Genoscope - CEA"/>
            <person name="William W."/>
        </authorList>
    </citation>
    <scope>NUCLEOTIDE SEQUENCE [LARGE SCALE GENOMIC DNA]</scope>
</reference>
<organism evidence="1 2">
    <name type="scientific">Lymnaea stagnalis</name>
    <name type="common">Great pond snail</name>
    <name type="synonym">Helix stagnalis</name>
    <dbReference type="NCBI Taxonomy" id="6523"/>
    <lineage>
        <taxon>Eukaryota</taxon>
        <taxon>Metazoa</taxon>
        <taxon>Spiralia</taxon>
        <taxon>Lophotrochozoa</taxon>
        <taxon>Mollusca</taxon>
        <taxon>Gastropoda</taxon>
        <taxon>Heterobranchia</taxon>
        <taxon>Euthyneura</taxon>
        <taxon>Panpulmonata</taxon>
        <taxon>Hygrophila</taxon>
        <taxon>Lymnaeoidea</taxon>
        <taxon>Lymnaeidae</taxon>
        <taxon>Lymnaea</taxon>
    </lineage>
</organism>
<sequence>MELLKQLEQAKASGLTKDEYFSLLQAELKLSEIKFQSRDSHQISEPSSISSNPSASFINIDDTSMKECEDTSYKQCEDSSYKQVGLDGSELYQSFERLLATSIQQMRAEFKEMRDAVLARLDQDKSSIREQIIKTQNEVNLKLTKIDDEVNQIKTLLNTGLSTVGKEVREAMINTQLLCERTKVSQAGASHRDDLKGSGRAGAVENKLNDLENHLKEIPEKLDGIKSYLADVTDISNAKFISALEGKMIESTKKVENTMTQIKCEIFDVTEKEVQLLRDRIPNPFPPKKHYICDFYVPHFRDKIKSTAVVYSAPWHIEQLGSCVKGVAEFAPNAQMSVWVVHGRHPREVGLALKSTVKLDVSATIKDMRCILPDHTVGHTTWECNEAKIKDNSFWGELVGVLSCWDLMGKGYGQNEGYDKESLLLRFKIDVI</sequence>
<dbReference type="Proteomes" id="UP001497497">
    <property type="component" value="Unassembled WGS sequence"/>
</dbReference>
<evidence type="ECO:0000313" key="2">
    <source>
        <dbReference type="Proteomes" id="UP001497497"/>
    </source>
</evidence>